<dbReference type="InterPro" id="IPR037006">
    <property type="entry name" value="CheA-like_homodim_sf"/>
</dbReference>
<dbReference type="EMBL" id="AP006840">
    <property type="protein sequence ID" value="BAD40522.1"/>
    <property type="molecule type" value="Genomic_DNA"/>
</dbReference>
<dbReference type="Pfam" id="PF01584">
    <property type="entry name" value="CheW"/>
    <property type="match status" value="1"/>
</dbReference>
<evidence type="ECO:0000256" key="3">
    <source>
        <dbReference type="ARBA" id="ARBA00012438"/>
    </source>
</evidence>
<dbReference type="PANTHER" id="PTHR43395">
    <property type="entry name" value="SENSOR HISTIDINE KINASE CHEA"/>
    <property type="match status" value="1"/>
</dbReference>
<dbReference type="Pfam" id="PF01627">
    <property type="entry name" value="Hpt"/>
    <property type="match status" value="1"/>
</dbReference>
<evidence type="ECO:0000256" key="2">
    <source>
        <dbReference type="ARBA" id="ARBA00004496"/>
    </source>
</evidence>
<dbReference type="SMART" id="SM00387">
    <property type="entry name" value="HATPase_c"/>
    <property type="match status" value="1"/>
</dbReference>
<comment type="subcellular location">
    <subcellularLocation>
        <location evidence="2">Cytoplasm</location>
    </subcellularLocation>
</comment>
<evidence type="ECO:0000256" key="12">
    <source>
        <dbReference type="ARBA" id="ARBA00023012"/>
    </source>
</evidence>
<dbReference type="InterPro" id="IPR051315">
    <property type="entry name" value="Bact_Chemotaxis_CheA"/>
</dbReference>
<dbReference type="AlphaFoldDB" id="Q67P71"/>
<dbReference type="InterPro" id="IPR037052">
    <property type="entry name" value="CheA-like_P2_sf"/>
</dbReference>
<sequence length="710" mass="76319">MGSGFDISAEDIRVFLDEAEELLQTMEAGILRLESDAGDPDPEVIQDIFRAAHTLKGSSATLGHQRMAELTHAMENVLDRLRKGKASVTTPLVDTLFHCLDALKLFKDEIATGEPAQVNTDELMRELAALEGASAPAAPAQAAPSADGVEFPPLTAQQQAKVDEARTKGLNVYQARLEIAPDAAMPAVRAFQALLAVGDIGEIVLSVPTQEQVENDQVGSDMKLLFVTRESLQKVQDVLREVPEMAVRTLAAYEPVSAAAPSGPTPAGEVAAAAMAPAAPKAGPVPAGDNGAGNGGGALRTPRGGMRTVRVDVEVLDNLMNTVGELVIERTRLQQVLSRLEVEREGDELSQTMSSALAQLGRLTGNLQEEIQRARMIPVENLFRKFPRMVRDIAQKFGKEINFIMRGEETELDRSVIEEIGDPLMHLLRNAVDHGIEPPEVRVAAGKPAAGTVILEAFHEENHIIISVRDDGRGVDPEKIRASAVRKGILSEEAARRLSDPEAINLIWSPGFSTADKVSDVSGRGVGLDVVQKNIERINGSVEIRSTVGQGTEFRVKLPLTLAIIRALQVELLGTIYCIPLGSVVETDRIPVSEIQTVRQREVVVKRGEVIPLLRLAEAFELQRPEGAEEPDEIFVVIVAVMGRQIGLVVDSLIGEGDVVIKPLGRFIGEIPGISGATIMGDGDVAIILDVSSLVNSVQDEAGRLEMVAH</sequence>
<keyword evidence="5" id="KW-0963">Cytoplasm</keyword>
<dbReference type="CDD" id="cd16916">
    <property type="entry name" value="HATPase_CheA-like"/>
    <property type="match status" value="1"/>
</dbReference>
<dbReference type="SUPFAM" id="SSF55052">
    <property type="entry name" value="CheY-binding domain of CheA"/>
    <property type="match status" value="1"/>
</dbReference>
<dbReference type="InterPro" id="IPR036061">
    <property type="entry name" value="CheW-like_dom_sf"/>
</dbReference>
<evidence type="ECO:0000259" key="17">
    <source>
        <dbReference type="PROSITE" id="PS50894"/>
    </source>
</evidence>
<dbReference type="SMART" id="SM00260">
    <property type="entry name" value="CheW"/>
    <property type="match status" value="1"/>
</dbReference>
<dbReference type="InterPro" id="IPR005467">
    <property type="entry name" value="His_kinase_dom"/>
</dbReference>
<gene>
    <name evidence="18" type="primary">cheA</name>
    <name evidence="18" type="ordered locus">STH1537</name>
</gene>
<dbReference type="InterPro" id="IPR036890">
    <property type="entry name" value="HATPase_C_sf"/>
</dbReference>
<dbReference type="Proteomes" id="UP000000417">
    <property type="component" value="Chromosome"/>
</dbReference>
<dbReference type="Gene3D" id="1.10.287.560">
    <property type="entry name" value="Histidine kinase CheA-like, homodimeric domain"/>
    <property type="match status" value="1"/>
</dbReference>
<keyword evidence="8" id="KW-0808">Transferase</keyword>
<dbReference type="InterPro" id="IPR036641">
    <property type="entry name" value="HPT_dom_sf"/>
</dbReference>
<keyword evidence="19" id="KW-1185">Reference proteome</keyword>
<dbReference type="PROSITE" id="PS50894">
    <property type="entry name" value="HPT"/>
    <property type="match status" value="1"/>
</dbReference>
<dbReference type="SUPFAM" id="SSF47226">
    <property type="entry name" value="Histidine-containing phosphotransfer domain, HPT domain"/>
    <property type="match status" value="1"/>
</dbReference>
<dbReference type="Gene3D" id="2.30.30.40">
    <property type="entry name" value="SH3 Domains"/>
    <property type="match status" value="1"/>
</dbReference>
<evidence type="ECO:0000256" key="13">
    <source>
        <dbReference type="ARBA" id="ARBA00035100"/>
    </source>
</evidence>
<dbReference type="SMART" id="SM00073">
    <property type="entry name" value="HPT"/>
    <property type="match status" value="1"/>
</dbReference>
<dbReference type="PANTHER" id="PTHR43395:SF10">
    <property type="entry name" value="CHEMOTAXIS PROTEIN CHEA"/>
    <property type="match status" value="1"/>
</dbReference>
<evidence type="ECO:0000256" key="11">
    <source>
        <dbReference type="ARBA" id="ARBA00022840"/>
    </source>
</evidence>
<keyword evidence="10 18" id="KW-0418">Kinase</keyword>
<dbReference type="SUPFAM" id="SSF55874">
    <property type="entry name" value="ATPase domain of HSP90 chaperone/DNA topoisomerase II/histidine kinase"/>
    <property type="match status" value="1"/>
</dbReference>
<dbReference type="PROSITE" id="PS50851">
    <property type="entry name" value="CHEW"/>
    <property type="match status" value="1"/>
</dbReference>
<dbReference type="EC" id="2.7.13.3" evidence="3"/>
<feature type="domain" description="CheW-like" evidence="16">
    <location>
        <begin position="564"/>
        <end position="700"/>
    </location>
</feature>
<dbReference type="PRINTS" id="PR00344">
    <property type="entry name" value="BCTRLSENSOR"/>
</dbReference>
<dbReference type="OrthoDB" id="9803176at2"/>
<dbReference type="PROSITE" id="PS50109">
    <property type="entry name" value="HIS_KIN"/>
    <property type="match status" value="1"/>
</dbReference>
<dbReference type="Pfam" id="PF02895">
    <property type="entry name" value="H-kinase_dim"/>
    <property type="match status" value="1"/>
</dbReference>
<dbReference type="STRING" id="292459.STH1537"/>
<evidence type="ECO:0000256" key="14">
    <source>
        <dbReference type="PROSITE-ProRule" id="PRU00110"/>
    </source>
</evidence>
<dbReference type="KEGG" id="sth:STH1537"/>
<comment type="function">
    <text evidence="13">Involved in the transmission of sensory signals from the chemoreceptors to the flagellar motors. CheA is autophosphorylated; it can transfer its phosphate group to either CheB or CheY.</text>
</comment>
<dbReference type="SMART" id="SM01231">
    <property type="entry name" value="H-kinase_dim"/>
    <property type="match status" value="1"/>
</dbReference>
<evidence type="ECO:0000256" key="10">
    <source>
        <dbReference type="ARBA" id="ARBA00022777"/>
    </source>
</evidence>
<dbReference type="Gene3D" id="3.30.70.1110">
    <property type="entry name" value="Histidine kinase CheA-like, P2 response regulator-binding domain"/>
    <property type="match status" value="1"/>
</dbReference>
<evidence type="ECO:0000256" key="5">
    <source>
        <dbReference type="ARBA" id="ARBA00022490"/>
    </source>
</evidence>
<dbReference type="eggNOG" id="COG2198">
    <property type="taxonomic scope" value="Bacteria"/>
</dbReference>
<dbReference type="Gene3D" id="1.20.120.160">
    <property type="entry name" value="HPT domain"/>
    <property type="match status" value="1"/>
</dbReference>
<dbReference type="eggNOG" id="COG0643">
    <property type="taxonomic scope" value="Bacteria"/>
</dbReference>
<evidence type="ECO:0000256" key="9">
    <source>
        <dbReference type="ARBA" id="ARBA00022741"/>
    </source>
</evidence>
<evidence type="ECO:0000313" key="18">
    <source>
        <dbReference type="EMBL" id="BAD40522.1"/>
    </source>
</evidence>
<dbReference type="InterPro" id="IPR003594">
    <property type="entry name" value="HATPase_dom"/>
</dbReference>
<dbReference type="Pfam" id="PF07194">
    <property type="entry name" value="P2"/>
    <property type="match status" value="1"/>
</dbReference>
<protein>
    <recommendedName>
        <fullName evidence="4">Chemotaxis protein CheA</fullName>
        <ecNumber evidence="3">2.7.13.3</ecNumber>
    </recommendedName>
</protein>
<dbReference type="SUPFAM" id="SSF47384">
    <property type="entry name" value="Homodimeric domain of signal transducing histidine kinase"/>
    <property type="match status" value="1"/>
</dbReference>
<accession>Q67P71</accession>
<keyword evidence="6" id="KW-0145">Chemotaxis</keyword>
<name>Q67P71_SYMTH</name>
<dbReference type="GO" id="GO:0005524">
    <property type="term" value="F:ATP binding"/>
    <property type="evidence" value="ECO:0007669"/>
    <property type="project" value="UniProtKB-KW"/>
</dbReference>
<dbReference type="InterPro" id="IPR004105">
    <property type="entry name" value="CheA-like_dim"/>
</dbReference>
<dbReference type="GO" id="GO:0000155">
    <property type="term" value="F:phosphorelay sensor kinase activity"/>
    <property type="evidence" value="ECO:0007669"/>
    <property type="project" value="InterPro"/>
</dbReference>
<evidence type="ECO:0000256" key="7">
    <source>
        <dbReference type="ARBA" id="ARBA00022553"/>
    </source>
</evidence>
<keyword evidence="7 14" id="KW-0597">Phosphoprotein</keyword>
<dbReference type="InterPro" id="IPR036097">
    <property type="entry name" value="HisK_dim/P_sf"/>
</dbReference>
<dbReference type="GO" id="GO:0006935">
    <property type="term" value="P:chemotaxis"/>
    <property type="evidence" value="ECO:0007669"/>
    <property type="project" value="UniProtKB-KW"/>
</dbReference>
<comment type="catalytic activity">
    <reaction evidence="1">
        <text>ATP + protein L-histidine = ADP + protein N-phospho-L-histidine.</text>
        <dbReference type="EC" id="2.7.13.3"/>
    </reaction>
</comment>
<dbReference type="RefSeq" id="WP_011195667.1">
    <property type="nucleotide sequence ID" value="NC_006177.1"/>
</dbReference>
<dbReference type="SUPFAM" id="SSF50341">
    <property type="entry name" value="CheW-like"/>
    <property type="match status" value="1"/>
</dbReference>
<proteinExistence type="predicted"/>
<evidence type="ECO:0000313" key="19">
    <source>
        <dbReference type="Proteomes" id="UP000000417"/>
    </source>
</evidence>
<dbReference type="HOGENOM" id="CLU_000650_3_6_9"/>
<dbReference type="InterPro" id="IPR010808">
    <property type="entry name" value="CheA_P2-bd"/>
</dbReference>
<dbReference type="Pfam" id="PF02518">
    <property type="entry name" value="HATPase_c"/>
    <property type="match status" value="1"/>
</dbReference>
<dbReference type="InterPro" id="IPR035891">
    <property type="entry name" value="CheY-binding_CheA"/>
</dbReference>
<feature type="modified residue" description="Phosphohistidine" evidence="14">
    <location>
        <position position="53"/>
    </location>
</feature>
<dbReference type="FunFam" id="2.30.30.40:FF:000048">
    <property type="entry name" value="Chemotaxis protein CheA, putative"/>
    <property type="match status" value="1"/>
</dbReference>
<dbReference type="CDD" id="cd00088">
    <property type="entry name" value="HPT"/>
    <property type="match status" value="1"/>
</dbReference>
<keyword evidence="11" id="KW-0067">ATP-binding</keyword>
<evidence type="ECO:0000256" key="1">
    <source>
        <dbReference type="ARBA" id="ARBA00000085"/>
    </source>
</evidence>
<dbReference type="InterPro" id="IPR002545">
    <property type="entry name" value="CheW-lke_dom"/>
</dbReference>
<keyword evidence="9" id="KW-0547">Nucleotide-binding</keyword>
<dbReference type="InterPro" id="IPR008207">
    <property type="entry name" value="Sig_transdc_His_kin_Hpt_dom"/>
</dbReference>
<dbReference type="Gene3D" id="3.30.565.10">
    <property type="entry name" value="Histidine kinase-like ATPase, C-terminal domain"/>
    <property type="match status" value="1"/>
</dbReference>
<organism evidence="18 19">
    <name type="scientific">Symbiobacterium thermophilum (strain DSM 24528 / JCM 14929 / IAM 14863 / T)</name>
    <dbReference type="NCBI Taxonomy" id="292459"/>
    <lineage>
        <taxon>Bacteria</taxon>
        <taxon>Bacillati</taxon>
        <taxon>Bacillota</taxon>
        <taxon>Clostridia</taxon>
        <taxon>Eubacteriales</taxon>
        <taxon>Symbiobacteriaceae</taxon>
        <taxon>Symbiobacterium</taxon>
    </lineage>
</organism>
<feature type="domain" description="Histidine kinase" evidence="15">
    <location>
        <begin position="330"/>
        <end position="562"/>
    </location>
</feature>
<evidence type="ECO:0000259" key="15">
    <source>
        <dbReference type="PROSITE" id="PS50109"/>
    </source>
</evidence>
<dbReference type="InterPro" id="IPR004358">
    <property type="entry name" value="Sig_transdc_His_kin-like_C"/>
</dbReference>
<evidence type="ECO:0000256" key="6">
    <source>
        <dbReference type="ARBA" id="ARBA00022500"/>
    </source>
</evidence>
<evidence type="ECO:0000256" key="4">
    <source>
        <dbReference type="ARBA" id="ARBA00021495"/>
    </source>
</evidence>
<dbReference type="GO" id="GO:0005737">
    <property type="term" value="C:cytoplasm"/>
    <property type="evidence" value="ECO:0007669"/>
    <property type="project" value="UniProtKB-SubCell"/>
</dbReference>
<dbReference type="CDD" id="cd00731">
    <property type="entry name" value="CheA_reg"/>
    <property type="match status" value="1"/>
</dbReference>
<keyword evidence="12" id="KW-0902">Two-component regulatory system</keyword>
<evidence type="ECO:0000256" key="8">
    <source>
        <dbReference type="ARBA" id="ARBA00022679"/>
    </source>
</evidence>
<feature type="domain" description="HPt" evidence="17">
    <location>
        <begin position="4"/>
        <end position="110"/>
    </location>
</feature>
<reference evidence="18 19" key="1">
    <citation type="journal article" date="2004" name="Nucleic Acids Res.">
        <title>Genome sequence of Symbiobacterium thermophilum, an uncultivable bacterium that depends on microbial commensalism.</title>
        <authorList>
            <person name="Ueda K."/>
            <person name="Yamashita A."/>
            <person name="Ishikawa J."/>
            <person name="Shimada M."/>
            <person name="Watsuji T."/>
            <person name="Morimura K."/>
            <person name="Ikeda H."/>
            <person name="Hattori M."/>
            <person name="Beppu T."/>
        </authorList>
    </citation>
    <scope>NUCLEOTIDE SEQUENCE [LARGE SCALE GENOMIC DNA]</scope>
    <source>
        <strain evidence="19">T / IAM 14863</strain>
    </source>
</reference>
<dbReference type="FunFam" id="3.30.565.10:FF:000016">
    <property type="entry name" value="Chemotaxis protein CheA, putative"/>
    <property type="match status" value="1"/>
</dbReference>
<evidence type="ECO:0000259" key="16">
    <source>
        <dbReference type="PROSITE" id="PS50851"/>
    </source>
</evidence>